<evidence type="ECO:0000313" key="1">
    <source>
        <dbReference type="EMBL" id="SVC72046.1"/>
    </source>
</evidence>
<reference evidence="1" key="1">
    <citation type="submission" date="2018-05" db="EMBL/GenBank/DDBJ databases">
        <authorList>
            <person name="Lanie J.A."/>
            <person name="Ng W.-L."/>
            <person name="Kazmierczak K.M."/>
            <person name="Andrzejewski T.M."/>
            <person name="Davidsen T.M."/>
            <person name="Wayne K.J."/>
            <person name="Tettelin H."/>
            <person name="Glass J.I."/>
            <person name="Rusch D."/>
            <person name="Podicherti R."/>
            <person name="Tsui H.-C.T."/>
            <person name="Winkler M.E."/>
        </authorList>
    </citation>
    <scope>NUCLEOTIDE SEQUENCE</scope>
</reference>
<protein>
    <submittedName>
        <fullName evidence="1">Uncharacterized protein</fullName>
    </submittedName>
</protein>
<gene>
    <name evidence="1" type="ORF">METZ01_LOCUS324900</name>
</gene>
<sequence>MMILRRDQSFRQAPTPDIKRTILDISERTDMTVSHVSDEVLYTGLIEMKELPGL</sequence>
<proteinExistence type="predicted"/>
<dbReference type="AlphaFoldDB" id="A0A382PFN5"/>
<dbReference type="EMBL" id="UINC01106997">
    <property type="protein sequence ID" value="SVC72046.1"/>
    <property type="molecule type" value="Genomic_DNA"/>
</dbReference>
<name>A0A382PFN5_9ZZZZ</name>
<organism evidence="1">
    <name type="scientific">marine metagenome</name>
    <dbReference type="NCBI Taxonomy" id="408172"/>
    <lineage>
        <taxon>unclassified sequences</taxon>
        <taxon>metagenomes</taxon>
        <taxon>ecological metagenomes</taxon>
    </lineage>
</organism>
<accession>A0A382PFN5</accession>